<dbReference type="FunFam" id="3.10.250.10:FF:000005">
    <property type="entry name" value="Neurotrypsin isoform A"/>
    <property type="match status" value="1"/>
</dbReference>
<dbReference type="KEGG" id="aplc:110982171"/>
<feature type="disulfide bond" evidence="10">
    <location>
        <begin position="104"/>
        <end position="114"/>
    </location>
</feature>
<feature type="disulfide bond" evidence="10">
    <location>
        <begin position="745"/>
        <end position="809"/>
    </location>
</feature>
<dbReference type="Pfam" id="PF00530">
    <property type="entry name" value="SRCR"/>
    <property type="match status" value="9"/>
</dbReference>
<evidence type="ECO:0000256" key="7">
    <source>
        <dbReference type="ARBA" id="ARBA00023157"/>
    </source>
</evidence>
<dbReference type="GeneID" id="110982171"/>
<dbReference type="SMART" id="SM00202">
    <property type="entry name" value="SR"/>
    <property type="match status" value="9"/>
</dbReference>
<evidence type="ECO:0000256" key="6">
    <source>
        <dbReference type="ARBA" id="ARBA00023136"/>
    </source>
</evidence>
<dbReference type="RefSeq" id="XP_022096110.1">
    <property type="nucleotide sequence ID" value="XM_022240418.1"/>
</dbReference>
<evidence type="ECO:0000256" key="12">
    <source>
        <dbReference type="SAM" id="Phobius"/>
    </source>
</evidence>
<evidence type="ECO:0000313" key="16">
    <source>
        <dbReference type="RefSeq" id="XP_022096110.1"/>
    </source>
</evidence>
<keyword evidence="8" id="KW-0675">Receptor</keyword>
<dbReference type="PANTHER" id="PTHR45817">
    <property type="entry name" value="LYSYL OXIDASE-LIKE-RELATED"/>
    <property type="match status" value="1"/>
</dbReference>
<dbReference type="PROSITE" id="PS00420">
    <property type="entry name" value="SRCR_1"/>
    <property type="match status" value="3"/>
</dbReference>
<feature type="disulfide bond" evidence="10">
    <location>
        <begin position="414"/>
        <end position="478"/>
    </location>
</feature>
<dbReference type="PANTHER" id="PTHR45817:SF8">
    <property type="entry name" value="LYSYL OXIDASE HOMOLOG 1"/>
    <property type="match status" value="1"/>
</dbReference>
<feature type="domain" description="SRCR" evidence="14">
    <location>
        <begin position="939"/>
        <end position="1043"/>
    </location>
</feature>
<keyword evidence="9" id="KW-0325">Glycoprotein</keyword>
<feature type="disulfide bond" evidence="10">
    <location>
        <begin position="1012"/>
        <end position="1022"/>
    </location>
</feature>
<keyword evidence="15" id="KW-1185">Reference proteome</keyword>
<evidence type="ECO:0000256" key="5">
    <source>
        <dbReference type="ARBA" id="ARBA00022989"/>
    </source>
</evidence>
<feature type="disulfide bond" evidence="10">
    <location>
        <begin position="217"/>
        <end position="227"/>
    </location>
</feature>
<keyword evidence="2 12" id="KW-0812">Transmembrane</keyword>
<proteinExistence type="predicted"/>
<comment type="caution">
    <text evidence="10">Lacks conserved residue(s) required for the propagation of feature annotation.</text>
</comment>
<evidence type="ECO:0000256" key="11">
    <source>
        <dbReference type="SAM" id="MobiDB-lite"/>
    </source>
</evidence>
<dbReference type="GO" id="GO:0030199">
    <property type="term" value="P:collagen fibril organization"/>
    <property type="evidence" value="ECO:0007669"/>
    <property type="project" value="TreeGrafter"/>
</dbReference>
<keyword evidence="3 13" id="KW-0732">Signal</keyword>
<feature type="disulfide bond" evidence="10">
    <location>
        <begin position="854"/>
        <end position="918"/>
    </location>
</feature>
<evidence type="ECO:0000256" key="1">
    <source>
        <dbReference type="ARBA" id="ARBA00004167"/>
    </source>
</evidence>
<feature type="disulfide bond" evidence="10">
    <location>
        <begin position="898"/>
        <end position="908"/>
    </location>
</feature>
<feature type="region of interest" description="Disordered" evidence="11">
    <location>
        <begin position="1123"/>
        <end position="1177"/>
    </location>
</feature>
<feature type="domain" description="SRCR" evidence="14">
    <location>
        <begin position="829"/>
        <end position="929"/>
    </location>
</feature>
<dbReference type="InterPro" id="IPR001190">
    <property type="entry name" value="SRCR"/>
</dbReference>
<feature type="signal peptide" evidence="13">
    <location>
        <begin position="1"/>
        <end position="23"/>
    </location>
</feature>
<protein>
    <submittedName>
        <fullName evidence="16 17">Deleted in malignant brain tumors 1 protein-like</fullName>
    </submittedName>
</protein>
<feature type="domain" description="SRCR" evidence="14">
    <location>
        <begin position="615"/>
        <end position="710"/>
    </location>
</feature>
<dbReference type="PRINTS" id="PR00258">
    <property type="entry name" value="SPERACTRCPTR"/>
</dbReference>
<keyword evidence="6 12" id="KW-0472">Membrane</keyword>
<dbReference type="PROSITE" id="PS50287">
    <property type="entry name" value="SRCR_2"/>
    <property type="match status" value="9"/>
</dbReference>
<feature type="domain" description="SRCR" evidence="14">
    <location>
        <begin position="389"/>
        <end position="488"/>
    </location>
</feature>
<evidence type="ECO:0000256" key="10">
    <source>
        <dbReference type="PROSITE-ProRule" id="PRU00196"/>
    </source>
</evidence>
<dbReference type="OrthoDB" id="6286334at2759"/>
<dbReference type="InterPro" id="IPR036772">
    <property type="entry name" value="SRCR-like_dom_sf"/>
</dbReference>
<dbReference type="FunFam" id="3.10.250.10:FF:000016">
    <property type="entry name" value="Scavenger receptor cysteine-rich protein type 12"/>
    <property type="match status" value="1"/>
</dbReference>
<dbReference type="GO" id="GO:0016020">
    <property type="term" value="C:membrane"/>
    <property type="evidence" value="ECO:0007669"/>
    <property type="project" value="UniProtKB-SubCell"/>
</dbReference>
<dbReference type="GO" id="GO:0005615">
    <property type="term" value="C:extracellular space"/>
    <property type="evidence" value="ECO:0007669"/>
    <property type="project" value="TreeGrafter"/>
</dbReference>
<feature type="disulfide bond" evidence="10">
    <location>
        <begin position="867"/>
        <end position="928"/>
    </location>
</feature>
<feature type="domain" description="SRCR" evidence="14">
    <location>
        <begin position="152"/>
        <end position="248"/>
    </location>
</feature>
<feature type="transmembrane region" description="Helical" evidence="12">
    <location>
        <begin position="1071"/>
        <end position="1090"/>
    </location>
</feature>
<organism evidence="15 16">
    <name type="scientific">Acanthaster planci</name>
    <name type="common">Crown-of-thorns starfish</name>
    <dbReference type="NCBI Taxonomy" id="133434"/>
    <lineage>
        <taxon>Eukaryota</taxon>
        <taxon>Metazoa</taxon>
        <taxon>Echinodermata</taxon>
        <taxon>Eleutherozoa</taxon>
        <taxon>Asterozoa</taxon>
        <taxon>Asteroidea</taxon>
        <taxon>Valvatacea</taxon>
        <taxon>Valvatida</taxon>
        <taxon>Acanthasteridae</taxon>
        <taxon>Acanthaster</taxon>
    </lineage>
</organism>
<dbReference type="FunFam" id="3.10.250.10:FF:000007">
    <property type="entry name" value="Soluble scavenger receptor cysteine-rich domain-containing protein SSC5D"/>
    <property type="match status" value="2"/>
</dbReference>
<reference evidence="16 17" key="1">
    <citation type="submission" date="2025-04" db="UniProtKB">
        <authorList>
            <consortium name="RefSeq"/>
        </authorList>
    </citation>
    <scope>IDENTIFICATION</scope>
</reference>
<dbReference type="FunFam" id="3.10.250.10:FF:000032">
    <property type="entry name" value="Si:dkey-14d8.20"/>
    <property type="match status" value="1"/>
</dbReference>
<name>A0A8B7YUF2_ACAPL</name>
<evidence type="ECO:0000256" key="13">
    <source>
        <dbReference type="SAM" id="SignalP"/>
    </source>
</evidence>
<dbReference type="Gene3D" id="3.10.250.10">
    <property type="entry name" value="SRCR-like domain"/>
    <property type="match status" value="9"/>
</dbReference>
<dbReference type="GO" id="GO:0004720">
    <property type="term" value="F:protein-lysine 6-oxidase activity"/>
    <property type="evidence" value="ECO:0007669"/>
    <property type="project" value="TreeGrafter"/>
</dbReference>
<feature type="domain" description="SRCR" evidence="14">
    <location>
        <begin position="720"/>
        <end position="819"/>
    </location>
</feature>
<feature type="chain" id="PRO_5044665627" evidence="13">
    <location>
        <begin position="24"/>
        <end position="1177"/>
    </location>
</feature>
<evidence type="ECO:0000256" key="4">
    <source>
        <dbReference type="ARBA" id="ARBA00022737"/>
    </source>
</evidence>
<evidence type="ECO:0000259" key="14">
    <source>
        <dbReference type="PROSITE" id="PS50287"/>
    </source>
</evidence>
<feature type="disulfide bond" evidence="10">
    <location>
        <begin position="790"/>
        <end position="800"/>
    </location>
</feature>
<gene>
    <name evidence="16 17" type="primary">LOC110982171</name>
</gene>
<evidence type="ECO:0000313" key="17">
    <source>
        <dbReference type="RefSeq" id="XP_022096111.1"/>
    </source>
</evidence>
<accession>A0A8B7YUF2</accession>
<dbReference type="InterPro" id="IPR050912">
    <property type="entry name" value="LOX-like_protein"/>
</dbReference>
<feature type="domain" description="SRCR" evidence="14">
    <location>
        <begin position="31"/>
        <end position="135"/>
    </location>
</feature>
<sequence>MAKVALFHTIMPICLMLVSPIAAQESTLYEARLADGPYPNQGRLEVRFNTIWGTVCDDDWDIKDAEVVCGQLGFPSAVAALSGKDTVSLYGQGRGSIFLYDVDCNSTEENIGYCGLDYPIDHICDHSEDAGVVCYSENYPSDDPRPAQEYDLRLVGGSSYREGRLEIFFQGEWGTVCSVLNMPEASVVCRQLGFPYASGVQSFGHGEGTLVIDDLNCNGDEASILECYHNVLGLTNCNHVRDVGVICSDVLSTEIPTTYSPEIEAILKNGVFRLVDGPDPYQGRVEVFVSNALAWMPICSTGWDFTRASFVCKKLGYRPATSAGTGRYGAGAGPIANCSAGSFDYEGRFNWERDSCVVVNESDATGACSHDMAVDVVCSGTEPGKEGYIRFAGGLRQLEGRVEIYNQNVWKGLCSDDWTMADAQVSCRQQGLPPPSEAISGGTFGSSKAGDILQTSLDCTGQEFSLVKCPQTPRPTPCSLGDAAVRCGEPREAQEFDLRLTNGTTALEGFVEIMYQGEWGTVCLLGWEYRNEGRVACRQLGFQYVVRATTRFGPGVGQVMLSALICNGNEERLVDCYHNAPGQSWCDHSDDFWVICSNVEPVTPPAEVSPVDGEIRLVNGSDPHRGRMEVFVGEEGTWATVCGEGWDFNRAVMVCKELDYRPTTSFTTGNYGGGTGVIATCPASAYRLDLDNCQVTNNCGRDMDVFVVCGGREPGSESQIRLVSGSEPTEGRIEFYHQNAWRTICADDLTYVGQQVVCYELSFPFPTQSIPGGTFGESPTYEILDAVVNCTLQDTRLKYCAQSPRATPCVGGHAAVQCGIWSNATEGDVRLSGGRSVLDGLVEIYHKGQWGAVCNDNFDTDSAAVVCHQLGYRDQLSLFSSVGYLRRNPLVWLRDLSCQGYEERISECVALLGEPVACQSSRMADVNCDGHPFAKTYEARLSDGPYPNQGRLELFYDGAWGTVCDDEWDFKDAEVVCRQLGFLSAVVPLNGKETSSLYGSGEGEIILYEVGCDGTEDSIIKCKLSYPYYVLCDHSEDAGVVCFSENYPSEDPRPKDPGNGGGLSSTAIRNIVLGVLVGAKVLLLLVWCGYKYSKKMAEPSIVVVGPNQGFTSAGIDQYSAVSQNEDAPPTYSDVTNNPGNFLPVDGTEPAKPSSPPPNYQSSLAKEGASADNQTTSI</sequence>
<comment type="subcellular location">
    <subcellularLocation>
        <location evidence="1">Membrane</location>
        <topology evidence="1">Single-pass membrane protein</topology>
    </subcellularLocation>
</comment>
<evidence type="ECO:0000256" key="9">
    <source>
        <dbReference type="ARBA" id="ARBA00023180"/>
    </source>
</evidence>
<dbReference type="RefSeq" id="XP_022096111.1">
    <property type="nucleotide sequence ID" value="XM_022240419.1"/>
</dbReference>
<dbReference type="OMA" id="NAWRTIC"/>
<evidence type="ECO:0000313" key="15">
    <source>
        <dbReference type="Proteomes" id="UP000694845"/>
    </source>
</evidence>
<keyword evidence="4" id="KW-0677">Repeat</keyword>
<feature type="domain" description="SRCR" evidence="14">
    <location>
        <begin position="272"/>
        <end position="379"/>
    </location>
</feature>
<evidence type="ECO:0000256" key="8">
    <source>
        <dbReference type="ARBA" id="ARBA00023170"/>
    </source>
</evidence>
<feature type="disulfide bond" evidence="10">
    <location>
        <begin position="459"/>
        <end position="469"/>
    </location>
</feature>
<dbReference type="SUPFAM" id="SSF56487">
    <property type="entry name" value="SRCR-like"/>
    <property type="match status" value="9"/>
</dbReference>
<feature type="domain" description="SRCR" evidence="14">
    <location>
        <begin position="498"/>
        <end position="597"/>
    </location>
</feature>
<dbReference type="AlphaFoldDB" id="A0A8B7YUF2"/>
<evidence type="ECO:0000256" key="3">
    <source>
        <dbReference type="ARBA" id="ARBA00022729"/>
    </source>
</evidence>
<dbReference type="Proteomes" id="UP000694845">
    <property type="component" value="Unplaced"/>
</dbReference>
<evidence type="ECO:0000256" key="2">
    <source>
        <dbReference type="ARBA" id="ARBA00022692"/>
    </source>
</evidence>
<keyword evidence="5 12" id="KW-1133">Transmembrane helix</keyword>
<feature type="disulfide bond" evidence="10">
    <location>
        <begin position="566"/>
        <end position="576"/>
    </location>
</feature>
<keyword evidence="7 10" id="KW-1015">Disulfide bond</keyword>